<feature type="non-terminal residue" evidence="1">
    <location>
        <position position="1"/>
    </location>
</feature>
<dbReference type="EMBL" id="CAJVPU010002684">
    <property type="protein sequence ID" value="CAG8505761.1"/>
    <property type="molecule type" value="Genomic_DNA"/>
</dbReference>
<accession>A0ACA9L1H0</accession>
<dbReference type="Proteomes" id="UP000789702">
    <property type="component" value="Unassembled WGS sequence"/>
</dbReference>
<organism evidence="1 2">
    <name type="scientific">Dentiscutata heterogama</name>
    <dbReference type="NCBI Taxonomy" id="1316150"/>
    <lineage>
        <taxon>Eukaryota</taxon>
        <taxon>Fungi</taxon>
        <taxon>Fungi incertae sedis</taxon>
        <taxon>Mucoromycota</taxon>
        <taxon>Glomeromycotina</taxon>
        <taxon>Glomeromycetes</taxon>
        <taxon>Diversisporales</taxon>
        <taxon>Gigasporaceae</taxon>
        <taxon>Dentiscutata</taxon>
    </lineage>
</organism>
<sequence>SNVEKETDTSIVEGVLSKYEEPHQQQKETYYRTNKLEKNQYEALAIRQKHTNLDNLVGTLDIGHCYESRNEMSKDNKYEMHLNSSKDAESYNNANDDEKSWYLCSDKFPEDWLNPNEHRNLINTEPAQKLTINNASRRIVTPNKAEECLLVLMVTK</sequence>
<feature type="non-terminal residue" evidence="1">
    <location>
        <position position="156"/>
    </location>
</feature>
<comment type="caution">
    <text evidence="1">The sequence shown here is derived from an EMBL/GenBank/DDBJ whole genome shotgun (WGS) entry which is preliminary data.</text>
</comment>
<evidence type="ECO:0000313" key="1">
    <source>
        <dbReference type="EMBL" id="CAG8505761.1"/>
    </source>
</evidence>
<reference evidence="1" key="1">
    <citation type="submission" date="2021-06" db="EMBL/GenBank/DDBJ databases">
        <authorList>
            <person name="Kallberg Y."/>
            <person name="Tangrot J."/>
            <person name="Rosling A."/>
        </authorList>
    </citation>
    <scope>NUCLEOTIDE SEQUENCE</scope>
    <source>
        <strain evidence="1">IL203A</strain>
    </source>
</reference>
<protein>
    <submittedName>
        <fullName evidence="1">5654_t:CDS:1</fullName>
    </submittedName>
</protein>
<evidence type="ECO:0000313" key="2">
    <source>
        <dbReference type="Proteomes" id="UP000789702"/>
    </source>
</evidence>
<gene>
    <name evidence="1" type="ORF">DHETER_LOCUS3219</name>
</gene>
<keyword evidence="2" id="KW-1185">Reference proteome</keyword>
<proteinExistence type="predicted"/>
<name>A0ACA9L1H0_9GLOM</name>